<evidence type="ECO:0000313" key="2">
    <source>
        <dbReference type="EMBL" id="MUV02789.1"/>
    </source>
</evidence>
<reference evidence="2 3" key="1">
    <citation type="submission" date="2019-12" db="EMBL/GenBank/DDBJ databases">
        <authorList>
            <person name="Sun J.-Q."/>
        </authorList>
    </citation>
    <scope>NUCLEOTIDE SEQUENCE [LARGE SCALE GENOMIC DNA]</scope>
    <source>
        <strain evidence="2 3">JCM 17928</strain>
    </source>
</reference>
<feature type="transmembrane region" description="Helical" evidence="1">
    <location>
        <begin position="40"/>
        <end position="59"/>
    </location>
</feature>
<keyword evidence="3" id="KW-1185">Reference proteome</keyword>
<proteinExistence type="predicted"/>
<keyword evidence="1" id="KW-0472">Membrane</keyword>
<feature type="transmembrane region" description="Helical" evidence="1">
    <location>
        <begin position="115"/>
        <end position="134"/>
    </location>
</feature>
<keyword evidence="1" id="KW-1133">Transmembrane helix</keyword>
<keyword evidence="1" id="KW-0812">Transmembrane</keyword>
<feature type="transmembrane region" description="Helical" evidence="1">
    <location>
        <begin position="188"/>
        <end position="209"/>
    </location>
</feature>
<evidence type="ECO:0000313" key="3">
    <source>
        <dbReference type="Proteomes" id="UP000433945"/>
    </source>
</evidence>
<name>A0A6N8H859_9FLAO</name>
<comment type="caution">
    <text evidence="2">The sequence shown here is derived from an EMBL/GenBank/DDBJ whole genome shotgun (WGS) entry which is preliminary data.</text>
</comment>
<dbReference type="Proteomes" id="UP000433945">
    <property type="component" value="Unassembled WGS sequence"/>
</dbReference>
<dbReference type="AlphaFoldDB" id="A0A6N8H859"/>
<feature type="transmembrane region" description="Helical" evidence="1">
    <location>
        <begin position="6"/>
        <end position="28"/>
    </location>
</feature>
<dbReference type="EMBL" id="WOWP01000011">
    <property type="protein sequence ID" value="MUV02789.1"/>
    <property type="molecule type" value="Genomic_DNA"/>
</dbReference>
<protein>
    <submittedName>
        <fullName evidence="2">Lysine transporter LysE</fullName>
    </submittedName>
</protein>
<gene>
    <name evidence="2" type="ORF">GN157_03630</name>
</gene>
<evidence type="ECO:0000256" key="1">
    <source>
        <dbReference type="SAM" id="Phobius"/>
    </source>
</evidence>
<feature type="transmembrane region" description="Helical" evidence="1">
    <location>
        <begin position="154"/>
        <end position="176"/>
    </location>
</feature>
<feature type="transmembrane region" description="Helical" evidence="1">
    <location>
        <begin position="71"/>
        <end position="94"/>
    </location>
</feature>
<organism evidence="2 3">
    <name type="scientific">Flavobacterium rakeshii</name>
    <dbReference type="NCBI Taxonomy" id="1038845"/>
    <lineage>
        <taxon>Bacteria</taxon>
        <taxon>Pseudomonadati</taxon>
        <taxon>Bacteroidota</taxon>
        <taxon>Flavobacteriia</taxon>
        <taxon>Flavobacteriales</taxon>
        <taxon>Flavobacteriaceae</taxon>
        <taxon>Flavobacterium</taxon>
    </lineage>
</organism>
<dbReference type="OrthoDB" id="1451945at2"/>
<accession>A0A6N8H859</accession>
<dbReference type="RefSeq" id="WP_157481756.1">
    <property type="nucleotide sequence ID" value="NZ_WOWP01000011.1"/>
</dbReference>
<sequence length="212" mass="23734">MDIIFPVLIGILVATPGILLPGLINMTAAKISLRDGKSCAVVFAAGATFIVLIQSYIAVSFAKFISRRPDIINLLEEVGLGIFVLLTVYFIFIAKKPQQNEDEDEPVKLRSRTSCFFLGVLLSVLNFFPIPYYVVMSVTLSAYKYFSFDNLFVFLFVMGAVSSTFGVFYLYIVFFKKLENRSGFFMKNVNYFIGGVTGIVSVITLIKLLRNM</sequence>